<dbReference type="Proteomes" id="UP001157502">
    <property type="component" value="Chromosome 1"/>
</dbReference>
<evidence type="ECO:0000313" key="2">
    <source>
        <dbReference type="Proteomes" id="UP001157502"/>
    </source>
</evidence>
<name>A0ACC2HK65_DALPE</name>
<keyword evidence="2" id="KW-1185">Reference proteome</keyword>
<accession>A0ACC2HK65</accession>
<protein>
    <submittedName>
        <fullName evidence="1">Uncharacterized protein</fullName>
    </submittedName>
</protein>
<gene>
    <name evidence="1" type="ORF">DPEC_G00003330</name>
</gene>
<evidence type="ECO:0000313" key="1">
    <source>
        <dbReference type="EMBL" id="KAJ8016070.1"/>
    </source>
</evidence>
<sequence length="81" mass="8886">MLMVAAIAWLYTKRSGGSTLSGNPGVRRSAVWVYHQNGGNLREQCGVVSSQISYGVSREVISRTVQLENGDFLLNLRFVSP</sequence>
<organism evidence="1 2">
    <name type="scientific">Dallia pectoralis</name>
    <name type="common">Alaska blackfish</name>
    <dbReference type="NCBI Taxonomy" id="75939"/>
    <lineage>
        <taxon>Eukaryota</taxon>
        <taxon>Metazoa</taxon>
        <taxon>Chordata</taxon>
        <taxon>Craniata</taxon>
        <taxon>Vertebrata</taxon>
        <taxon>Euteleostomi</taxon>
        <taxon>Actinopterygii</taxon>
        <taxon>Neopterygii</taxon>
        <taxon>Teleostei</taxon>
        <taxon>Protacanthopterygii</taxon>
        <taxon>Esociformes</taxon>
        <taxon>Umbridae</taxon>
        <taxon>Dallia</taxon>
    </lineage>
</organism>
<reference evidence="1" key="1">
    <citation type="submission" date="2021-05" db="EMBL/GenBank/DDBJ databases">
        <authorList>
            <person name="Pan Q."/>
            <person name="Jouanno E."/>
            <person name="Zahm M."/>
            <person name="Klopp C."/>
            <person name="Cabau C."/>
            <person name="Louis A."/>
            <person name="Berthelot C."/>
            <person name="Parey E."/>
            <person name="Roest Crollius H."/>
            <person name="Montfort J."/>
            <person name="Robinson-Rechavi M."/>
            <person name="Bouchez O."/>
            <person name="Lampietro C."/>
            <person name="Lopez Roques C."/>
            <person name="Donnadieu C."/>
            <person name="Postlethwait J."/>
            <person name="Bobe J."/>
            <person name="Dillon D."/>
            <person name="Chandos A."/>
            <person name="von Hippel F."/>
            <person name="Guiguen Y."/>
        </authorList>
    </citation>
    <scope>NUCLEOTIDE SEQUENCE</scope>
    <source>
        <strain evidence="1">YG-Jan2019</strain>
    </source>
</reference>
<dbReference type="EMBL" id="CM055728">
    <property type="protein sequence ID" value="KAJ8016070.1"/>
    <property type="molecule type" value="Genomic_DNA"/>
</dbReference>
<comment type="caution">
    <text evidence="1">The sequence shown here is derived from an EMBL/GenBank/DDBJ whole genome shotgun (WGS) entry which is preliminary data.</text>
</comment>
<proteinExistence type="predicted"/>